<dbReference type="InterPro" id="IPR013766">
    <property type="entry name" value="Thioredoxin_domain"/>
</dbReference>
<gene>
    <name evidence="2" type="ORF">J5Y06_13465</name>
</gene>
<evidence type="ECO:0000313" key="2">
    <source>
        <dbReference type="EMBL" id="MBP0439664.1"/>
    </source>
</evidence>
<dbReference type="EMBL" id="JAGIYY010000004">
    <property type="protein sequence ID" value="MBP0439664.1"/>
    <property type="molecule type" value="Genomic_DNA"/>
</dbReference>
<feature type="domain" description="Thioredoxin" evidence="1">
    <location>
        <begin position="76"/>
        <end position="262"/>
    </location>
</feature>
<organism evidence="2 3">
    <name type="scientific">Tianweitania sediminis</name>
    <dbReference type="NCBI Taxonomy" id="1502156"/>
    <lineage>
        <taxon>Bacteria</taxon>
        <taxon>Pseudomonadati</taxon>
        <taxon>Pseudomonadota</taxon>
        <taxon>Alphaproteobacteria</taxon>
        <taxon>Hyphomicrobiales</taxon>
        <taxon>Phyllobacteriaceae</taxon>
        <taxon>Tianweitania</taxon>
    </lineage>
</organism>
<dbReference type="InterPro" id="IPR036249">
    <property type="entry name" value="Thioredoxin-like_sf"/>
</dbReference>
<accession>A0A8J7UKG9</accession>
<dbReference type="Pfam" id="PF01323">
    <property type="entry name" value="DSBA"/>
    <property type="match status" value="1"/>
</dbReference>
<dbReference type="AlphaFoldDB" id="A0A8J7UKG9"/>
<dbReference type="InterPro" id="IPR001853">
    <property type="entry name" value="DSBA-like_thioredoxin_dom"/>
</dbReference>
<dbReference type="CDD" id="cd03023">
    <property type="entry name" value="DsbA_Com1_like"/>
    <property type="match status" value="1"/>
</dbReference>
<dbReference type="PROSITE" id="PS51352">
    <property type="entry name" value="THIOREDOXIN_2"/>
    <property type="match status" value="1"/>
</dbReference>
<keyword evidence="3" id="KW-1185">Reference proteome</keyword>
<evidence type="ECO:0000259" key="1">
    <source>
        <dbReference type="PROSITE" id="PS51352"/>
    </source>
</evidence>
<name>A0A8J7UKG9_9HYPH</name>
<sequence length="262" mass="28047">MRNVVLSLAGGLAAVAVIGTGYLAALPSAAHSNEATAPAQATDGAEKARIEGIVRDYLLENPEILIEVQQALVARQESAQKEQQLAVLQQEGDAIFRSPHDGIIGNPDARTTVVEFFDYNCGYCKHALSDMQTMVQENPDLRFVLKEFPILGPDSQQAHVVSAALKKIAPEKYPEFHIRLLSGSGRAGEAAAVRVATDLGVEEFALREAMRDPTINDEFASTYELASKLAITGTPAYVVGDEIVFGAVGAEDLLEKLAAAKQ</sequence>
<comment type="caution">
    <text evidence="2">The sequence shown here is derived from an EMBL/GenBank/DDBJ whole genome shotgun (WGS) entry which is preliminary data.</text>
</comment>
<dbReference type="GO" id="GO:0016491">
    <property type="term" value="F:oxidoreductase activity"/>
    <property type="evidence" value="ECO:0007669"/>
    <property type="project" value="InterPro"/>
</dbReference>
<dbReference type="Proteomes" id="UP000666240">
    <property type="component" value="Unassembled WGS sequence"/>
</dbReference>
<dbReference type="InterPro" id="IPR041205">
    <property type="entry name" value="ScsC_N"/>
</dbReference>
<dbReference type="SUPFAM" id="SSF52833">
    <property type="entry name" value="Thioredoxin-like"/>
    <property type="match status" value="1"/>
</dbReference>
<evidence type="ECO:0000313" key="3">
    <source>
        <dbReference type="Proteomes" id="UP000666240"/>
    </source>
</evidence>
<protein>
    <submittedName>
        <fullName evidence="2">DsbA family protein</fullName>
    </submittedName>
</protein>
<dbReference type="Gene3D" id="3.40.30.10">
    <property type="entry name" value="Glutaredoxin"/>
    <property type="match status" value="1"/>
</dbReference>
<dbReference type="Pfam" id="PF18312">
    <property type="entry name" value="ScsC_N"/>
    <property type="match status" value="1"/>
</dbReference>
<reference evidence="2" key="1">
    <citation type="submission" date="2021-03" db="EMBL/GenBank/DDBJ databases">
        <title>Genome sequencing and assembly of Tianweitania sediminis.</title>
        <authorList>
            <person name="Chhetri G."/>
        </authorList>
    </citation>
    <scope>NUCLEOTIDE SEQUENCE</scope>
    <source>
        <strain evidence="2">Z8</strain>
    </source>
</reference>
<proteinExistence type="predicted"/>